<comment type="caution">
    <text evidence="13">The sequence shown here is derived from an EMBL/GenBank/DDBJ whole genome shotgun (WGS) entry which is preliminary data.</text>
</comment>
<evidence type="ECO:0000256" key="4">
    <source>
        <dbReference type="ARBA" id="ARBA00022679"/>
    </source>
</evidence>
<proteinExistence type="predicted"/>
<dbReference type="GO" id="GO:0034045">
    <property type="term" value="C:phagophore assembly site membrane"/>
    <property type="evidence" value="ECO:0007669"/>
    <property type="project" value="UniProtKB-SubCell"/>
</dbReference>
<dbReference type="InterPro" id="IPR011009">
    <property type="entry name" value="Kinase-like_dom_sf"/>
</dbReference>
<organism evidence="13 14">
    <name type="scientific">Thielaviopsis punctulata</name>
    <dbReference type="NCBI Taxonomy" id="72032"/>
    <lineage>
        <taxon>Eukaryota</taxon>
        <taxon>Fungi</taxon>
        <taxon>Dikarya</taxon>
        <taxon>Ascomycota</taxon>
        <taxon>Pezizomycotina</taxon>
        <taxon>Sordariomycetes</taxon>
        <taxon>Hypocreomycetidae</taxon>
        <taxon>Microascales</taxon>
        <taxon>Ceratocystidaceae</taxon>
        <taxon>Thielaviopsis</taxon>
    </lineage>
</organism>
<comment type="catalytic activity">
    <reaction evidence="11">
        <text>L-seryl-[protein] + ATP = O-phospho-L-seryl-[protein] + ADP + H(+)</text>
        <dbReference type="Rhea" id="RHEA:17989"/>
        <dbReference type="Rhea" id="RHEA-COMP:9863"/>
        <dbReference type="Rhea" id="RHEA-COMP:11604"/>
        <dbReference type="ChEBI" id="CHEBI:15378"/>
        <dbReference type="ChEBI" id="CHEBI:29999"/>
        <dbReference type="ChEBI" id="CHEBI:30616"/>
        <dbReference type="ChEBI" id="CHEBI:83421"/>
        <dbReference type="ChEBI" id="CHEBI:456216"/>
        <dbReference type="EC" id="2.7.11.1"/>
    </reaction>
</comment>
<dbReference type="GO" id="GO:0000045">
    <property type="term" value="P:autophagosome assembly"/>
    <property type="evidence" value="ECO:0007669"/>
    <property type="project" value="TreeGrafter"/>
</dbReference>
<evidence type="ECO:0000256" key="5">
    <source>
        <dbReference type="ARBA" id="ARBA00022741"/>
    </source>
</evidence>
<dbReference type="EC" id="2.7.11.1" evidence="2"/>
<dbReference type="PROSITE" id="PS50011">
    <property type="entry name" value="PROTEIN_KINASE_DOM"/>
    <property type="match status" value="1"/>
</dbReference>
<dbReference type="PANTHER" id="PTHR24348">
    <property type="entry name" value="SERINE/THREONINE-PROTEIN KINASE UNC-51-RELATED"/>
    <property type="match status" value="1"/>
</dbReference>
<evidence type="ECO:0000256" key="9">
    <source>
        <dbReference type="ARBA" id="ARBA00030237"/>
    </source>
</evidence>
<dbReference type="Gene3D" id="1.10.510.10">
    <property type="entry name" value="Transferase(Phosphotransferase) domain 1"/>
    <property type="match status" value="1"/>
</dbReference>
<evidence type="ECO:0000256" key="11">
    <source>
        <dbReference type="ARBA" id="ARBA00048679"/>
    </source>
</evidence>
<evidence type="ECO:0000259" key="12">
    <source>
        <dbReference type="PROSITE" id="PS50011"/>
    </source>
</evidence>
<dbReference type="GO" id="GO:0004674">
    <property type="term" value="F:protein serine/threonine kinase activity"/>
    <property type="evidence" value="ECO:0007669"/>
    <property type="project" value="UniProtKB-KW"/>
</dbReference>
<dbReference type="PANTHER" id="PTHR24348:SF22">
    <property type="entry name" value="NON-SPECIFIC SERINE_THREONINE PROTEIN KINASE"/>
    <property type="match status" value="1"/>
</dbReference>
<dbReference type="InterPro" id="IPR045269">
    <property type="entry name" value="Atg1-like"/>
</dbReference>
<dbReference type="AlphaFoldDB" id="A0A0F4Z6K5"/>
<dbReference type="GO" id="GO:0010506">
    <property type="term" value="P:regulation of autophagy"/>
    <property type="evidence" value="ECO:0007669"/>
    <property type="project" value="InterPro"/>
</dbReference>
<dbReference type="SMART" id="SM00220">
    <property type="entry name" value="S_TKc"/>
    <property type="match status" value="1"/>
</dbReference>
<evidence type="ECO:0000256" key="2">
    <source>
        <dbReference type="ARBA" id="ARBA00012513"/>
    </source>
</evidence>
<comment type="catalytic activity">
    <reaction evidence="10">
        <text>L-threonyl-[protein] + ATP = O-phospho-L-threonyl-[protein] + ADP + H(+)</text>
        <dbReference type="Rhea" id="RHEA:46608"/>
        <dbReference type="Rhea" id="RHEA-COMP:11060"/>
        <dbReference type="Rhea" id="RHEA-COMP:11605"/>
        <dbReference type="ChEBI" id="CHEBI:15378"/>
        <dbReference type="ChEBI" id="CHEBI:30013"/>
        <dbReference type="ChEBI" id="CHEBI:30616"/>
        <dbReference type="ChEBI" id="CHEBI:61977"/>
        <dbReference type="ChEBI" id="CHEBI:456216"/>
        <dbReference type="EC" id="2.7.11.1"/>
    </reaction>
</comment>
<keyword evidence="8" id="KW-0653">Protein transport</keyword>
<feature type="non-terminal residue" evidence="13">
    <location>
        <position position="1"/>
    </location>
</feature>
<comment type="subcellular location">
    <subcellularLocation>
        <location evidence="1">Preautophagosomal structure membrane</location>
        <topology evidence="1">Peripheral membrane protein</topology>
    </subcellularLocation>
</comment>
<dbReference type="OrthoDB" id="1668230at2759"/>
<evidence type="ECO:0000256" key="1">
    <source>
        <dbReference type="ARBA" id="ARBA00004623"/>
    </source>
</evidence>
<dbReference type="Proteomes" id="UP000033483">
    <property type="component" value="Unassembled WGS sequence"/>
</dbReference>
<sequence>SGIVGPSENKDSASRRIFIIRQTKHDVKAISKESPISFSLYWDPGFDSQVAFSAQRGLTLQTLCSGNGVCNHSTPVHVLGNSGISLAPGMWCTEHVGKHIVDLWILEKPGYVTMSLSQENEQWEQSQCNQKDLDFGAKAVGGVRLADELHLAQAQSSKRTISSQNDLESVSHKRQRTCNMFRDVVTSSTADETSPLETSLVIRGRKSLYDLPNGESIEVDSQHSDRYTIPRTGNFLYKTSNSRIFTAKIVDVILTKNRDHEYRKRLRSLAESYVHEISIQRSLSHKSLVSLIDGDARFFSLYLQSVMAHNLADTNRWCYSNTKGFAGQLEDILGILRQSASALAYLRSKSIVHHDIKPRSILFSRQTDLELCDFEFLRNALGAYWYIPPESVKERGFAGDIWAFGITLLYLIKKTPLPESLAESVPSWNIRSVCEHDPENTDNHIWGIVSSFQPCRLDWCLRKMLMEDAVKRISAKDLAIMTGTRSI</sequence>
<dbReference type="InterPro" id="IPR000719">
    <property type="entry name" value="Prot_kinase_dom"/>
</dbReference>
<protein>
    <recommendedName>
        <fullName evidence="2">non-specific serine/threonine protein kinase</fullName>
        <ecNumber evidence="2">2.7.11.1</ecNumber>
    </recommendedName>
    <alternativeName>
        <fullName evidence="9">Autophagy-related protein 1</fullName>
    </alternativeName>
</protein>
<accession>A0A0F4Z6K5</accession>
<dbReference type="GO" id="GO:0005524">
    <property type="term" value="F:ATP binding"/>
    <property type="evidence" value="ECO:0007669"/>
    <property type="project" value="UniProtKB-KW"/>
</dbReference>
<reference evidence="13 14" key="1">
    <citation type="submission" date="2015-03" db="EMBL/GenBank/DDBJ databases">
        <authorList>
            <person name="Radwan O."/>
            <person name="Al-Naeli F.A."/>
            <person name="Rendon G.A."/>
            <person name="Fields C."/>
        </authorList>
    </citation>
    <scope>NUCLEOTIDE SEQUENCE [LARGE SCALE GENOMIC DNA]</scope>
    <source>
        <strain evidence="13">CR-DP1</strain>
    </source>
</reference>
<keyword evidence="3" id="KW-0723">Serine/threonine-protein kinase</keyword>
<dbReference type="GO" id="GO:0005829">
    <property type="term" value="C:cytosol"/>
    <property type="evidence" value="ECO:0007669"/>
    <property type="project" value="TreeGrafter"/>
</dbReference>
<dbReference type="SUPFAM" id="SSF56112">
    <property type="entry name" value="Protein kinase-like (PK-like)"/>
    <property type="match status" value="1"/>
</dbReference>
<evidence type="ECO:0000313" key="13">
    <source>
        <dbReference type="EMBL" id="KKA26164.1"/>
    </source>
</evidence>
<evidence type="ECO:0000256" key="10">
    <source>
        <dbReference type="ARBA" id="ARBA00047899"/>
    </source>
</evidence>
<feature type="domain" description="Protein kinase" evidence="12">
    <location>
        <begin position="205"/>
        <end position="487"/>
    </location>
</feature>
<evidence type="ECO:0000313" key="14">
    <source>
        <dbReference type="Proteomes" id="UP000033483"/>
    </source>
</evidence>
<name>A0A0F4Z6K5_9PEZI</name>
<dbReference type="GO" id="GO:0005776">
    <property type="term" value="C:autophagosome"/>
    <property type="evidence" value="ECO:0007669"/>
    <property type="project" value="TreeGrafter"/>
</dbReference>
<keyword evidence="7" id="KW-0067">ATP-binding</keyword>
<dbReference type="EMBL" id="LAEV01002266">
    <property type="protein sequence ID" value="KKA26164.1"/>
    <property type="molecule type" value="Genomic_DNA"/>
</dbReference>
<feature type="non-terminal residue" evidence="13">
    <location>
        <position position="487"/>
    </location>
</feature>
<keyword evidence="6" id="KW-0418">Kinase</keyword>
<keyword evidence="8" id="KW-0813">Transport</keyword>
<evidence type="ECO:0000256" key="7">
    <source>
        <dbReference type="ARBA" id="ARBA00022840"/>
    </source>
</evidence>
<evidence type="ECO:0000256" key="6">
    <source>
        <dbReference type="ARBA" id="ARBA00022777"/>
    </source>
</evidence>
<evidence type="ECO:0000256" key="3">
    <source>
        <dbReference type="ARBA" id="ARBA00022527"/>
    </source>
</evidence>
<evidence type="ECO:0000256" key="8">
    <source>
        <dbReference type="ARBA" id="ARBA00022927"/>
    </source>
</evidence>
<keyword evidence="4" id="KW-0808">Transferase</keyword>
<dbReference type="GO" id="GO:0015031">
    <property type="term" value="P:protein transport"/>
    <property type="evidence" value="ECO:0007669"/>
    <property type="project" value="UniProtKB-KW"/>
</dbReference>
<dbReference type="Pfam" id="PF00069">
    <property type="entry name" value="Pkinase"/>
    <property type="match status" value="1"/>
</dbReference>
<keyword evidence="14" id="KW-1185">Reference proteome</keyword>
<keyword evidence="5" id="KW-0547">Nucleotide-binding</keyword>
<gene>
    <name evidence="13" type="ORF">TD95_003590</name>
</gene>